<evidence type="ECO:0000256" key="5">
    <source>
        <dbReference type="ARBA" id="ARBA00022884"/>
    </source>
</evidence>
<evidence type="ECO:0000256" key="2">
    <source>
        <dbReference type="ARBA" id="ARBA00007116"/>
    </source>
</evidence>
<dbReference type="Gene3D" id="3.30.420.100">
    <property type="match status" value="1"/>
</dbReference>
<comment type="function">
    <text evidence="1">Binds 5S rRNA, forms part of the central protuberance of the 50S subunit.</text>
</comment>
<geneLocation type="plastid" evidence="10"/>
<comment type="subunit">
    <text evidence="3">Part of the 50S ribosomal subunit; contacts the 5S rRNA.</text>
</comment>
<evidence type="ECO:0000256" key="4">
    <source>
        <dbReference type="ARBA" id="ARBA00022730"/>
    </source>
</evidence>
<protein>
    <recommendedName>
        <fullName evidence="8">Large ribosomal subunit protein uL18c</fullName>
    </recommendedName>
    <alternativeName>
        <fullName evidence="9">50S ribosomal protein L18, chloroplastic</fullName>
    </alternativeName>
</protein>
<evidence type="ECO:0000256" key="8">
    <source>
        <dbReference type="ARBA" id="ARBA00035303"/>
    </source>
</evidence>
<dbReference type="PANTHER" id="PTHR12899:SF3">
    <property type="entry name" value="LARGE RIBOSOMAL SUBUNIT PROTEIN UL18M"/>
    <property type="match status" value="1"/>
</dbReference>
<dbReference type="InterPro" id="IPR057268">
    <property type="entry name" value="Ribosomal_L18"/>
</dbReference>
<dbReference type="AlphaFoldDB" id="A0A3G3MHX1"/>
<dbReference type="NCBIfam" id="TIGR00060">
    <property type="entry name" value="L18_bact"/>
    <property type="match status" value="1"/>
</dbReference>
<dbReference type="GO" id="GO:0006412">
    <property type="term" value="P:translation"/>
    <property type="evidence" value="ECO:0007669"/>
    <property type="project" value="InterPro"/>
</dbReference>
<keyword evidence="5" id="KW-0694">RNA-binding</keyword>
<keyword evidence="10" id="KW-0934">Plastid</keyword>
<evidence type="ECO:0000256" key="6">
    <source>
        <dbReference type="ARBA" id="ARBA00022980"/>
    </source>
</evidence>
<proteinExistence type="inferred from homology"/>
<dbReference type="InterPro" id="IPR005484">
    <property type="entry name" value="Ribosomal_uL18_bac/plant/anim"/>
</dbReference>
<comment type="similarity">
    <text evidence="2">Belongs to the universal ribosomal protein uL18 family.</text>
</comment>
<dbReference type="GO" id="GO:0008097">
    <property type="term" value="F:5S rRNA binding"/>
    <property type="evidence" value="ECO:0007669"/>
    <property type="project" value="TreeGrafter"/>
</dbReference>
<dbReference type="CDD" id="cd00432">
    <property type="entry name" value="Ribosomal_L18_L5e"/>
    <property type="match status" value="1"/>
</dbReference>
<dbReference type="EMBL" id="MH281630">
    <property type="protein sequence ID" value="AYR06426.1"/>
    <property type="molecule type" value="Genomic_DNA"/>
</dbReference>
<dbReference type="SUPFAM" id="SSF53137">
    <property type="entry name" value="Translational machinery components"/>
    <property type="match status" value="1"/>
</dbReference>
<keyword evidence="7" id="KW-0687">Ribonucleoprotein</keyword>
<dbReference type="GO" id="GO:0022625">
    <property type="term" value="C:cytosolic large ribosomal subunit"/>
    <property type="evidence" value="ECO:0007669"/>
    <property type="project" value="TreeGrafter"/>
</dbReference>
<evidence type="ECO:0000313" key="10">
    <source>
        <dbReference type="EMBL" id="AYR06426.1"/>
    </source>
</evidence>
<dbReference type="HAMAP" id="MF_01337_B">
    <property type="entry name" value="Ribosomal_uL18_B"/>
    <property type="match status" value="1"/>
</dbReference>
<dbReference type="InterPro" id="IPR004389">
    <property type="entry name" value="Ribosomal_uL18_bac-type"/>
</dbReference>
<keyword evidence="4" id="KW-0699">rRNA-binding</keyword>
<evidence type="ECO:0000256" key="3">
    <source>
        <dbReference type="ARBA" id="ARBA00011505"/>
    </source>
</evidence>
<dbReference type="PANTHER" id="PTHR12899">
    <property type="entry name" value="39S RIBOSOMAL PROTEIN L18, MITOCHONDRIAL"/>
    <property type="match status" value="1"/>
</dbReference>
<dbReference type="Pfam" id="PF00861">
    <property type="entry name" value="Ribosomal_L18p"/>
    <property type="match status" value="1"/>
</dbReference>
<evidence type="ECO:0000256" key="1">
    <source>
        <dbReference type="ARBA" id="ARBA00003898"/>
    </source>
</evidence>
<gene>
    <name evidence="10" type="primary">rpl18</name>
</gene>
<organism evidence="10">
    <name type="scientific">Rhodogorgon sp</name>
    <dbReference type="NCBI Taxonomy" id="2485824"/>
    <lineage>
        <taxon>Eukaryota</taxon>
        <taxon>Rhodophyta</taxon>
        <taxon>Florideophyceae</taxon>
        <taxon>Corallinophycidae</taxon>
        <taxon>Rhodogorgonales</taxon>
        <taxon>Rhodogorgonaceae</taxon>
        <taxon>Rhodogorgon</taxon>
    </lineage>
</organism>
<dbReference type="GO" id="GO:0003735">
    <property type="term" value="F:structural constituent of ribosome"/>
    <property type="evidence" value="ECO:0007669"/>
    <property type="project" value="InterPro"/>
</dbReference>
<sequence>MKKKIRGNLDRPRLCIFKSNKHIYAQAIDDISNRTITASSSICPILKKHIKSSGTCETAKIIGEDIANKLKKKGIKYIVFDRNKNIYHGRIKALADAARNKGIIF</sequence>
<reference evidence="10" key="1">
    <citation type="journal article" date="2018" name="Genome Biol. Evol.">
        <title>Mitochondrial and Plastid Genomes from Coralline Red Algae Provide Insights into the Incongruent Evolutionary Histories of Organelles.</title>
        <authorList>
            <person name="Lee J."/>
            <person name="Song H.J."/>
            <person name="In Park S."/>
            <person name="Lee Y.M."/>
            <person name="Jeong S.Y."/>
            <person name="Oh Cho T."/>
            <person name="Kim J.H."/>
            <person name="Choi H.G."/>
            <person name="Choi C.G."/>
            <person name="Nelson W.A."/>
            <person name="Fredericq S."/>
            <person name="Bhattacharya D."/>
            <person name="Su Yoon H."/>
        </authorList>
    </citation>
    <scope>NUCLEOTIDE SEQUENCE</scope>
</reference>
<evidence type="ECO:0000256" key="7">
    <source>
        <dbReference type="ARBA" id="ARBA00023274"/>
    </source>
</evidence>
<keyword evidence="6 10" id="KW-0689">Ribosomal protein</keyword>
<accession>A0A3G3MHX1</accession>
<evidence type="ECO:0000256" key="9">
    <source>
        <dbReference type="ARBA" id="ARBA00035346"/>
    </source>
</evidence>
<name>A0A3G3MHX1_9FLOR</name>